<evidence type="ECO:0000313" key="4">
    <source>
        <dbReference type="Proteomes" id="UP000220611"/>
    </source>
</evidence>
<accession>A7VYL3</accession>
<reference evidence="2 4" key="3">
    <citation type="submission" date="2017-07" db="EMBL/GenBank/DDBJ databases">
        <title>Prevalence of linear plasmids in Cutibacterium (Propionibacterium) acnes isolates obtained from prostatic tissue.</title>
        <authorList>
            <person name="Davidsson S."/>
            <person name="Carlsson J."/>
            <person name="Molling P."/>
            <person name="Andren O."/>
            <person name="Andersson S.-O."/>
            <person name="Brzuszkiewicz E."/>
            <person name="Poehlein A."/>
            <person name="Al-Zeer M."/>
            <person name="Brinkmann V."/>
            <person name="Scavenius C."/>
            <person name="Nazipi S."/>
            <person name="Soderquist B."/>
            <person name="Bruggemann H."/>
        </authorList>
    </citation>
    <scope>NUCLEOTIDE SEQUENCE [LARGE SCALE GENOMIC DNA]</scope>
    <source>
        <strain evidence="2 4">DSM 753</strain>
    </source>
</reference>
<evidence type="ECO:0000313" key="3">
    <source>
        <dbReference type="Proteomes" id="UP000003490"/>
    </source>
</evidence>
<comment type="caution">
    <text evidence="1">The sequence shown here is derived from an EMBL/GenBank/DDBJ whole genome shotgun (WGS) entry which is preliminary data.</text>
</comment>
<evidence type="ECO:0000313" key="1">
    <source>
        <dbReference type="EMBL" id="EDO59641.1"/>
    </source>
</evidence>
<name>A7VYL3_9FIRM</name>
<gene>
    <name evidence="2" type="ORF">CH238_04015</name>
    <name evidence="1" type="ORF">CLOLEP_03691</name>
</gene>
<evidence type="ECO:0000313" key="2">
    <source>
        <dbReference type="EMBL" id="PEQ25209.1"/>
    </source>
</evidence>
<dbReference type="AlphaFoldDB" id="A7VYL3"/>
<sequence>MHKTIYKPEEEHQIVSDIAQEPIIAEEQWLRRSFADIAADLLRQAEKLVFGMGDIYPNCGKKLHFCTAKGLKRNQKFWRC</sequence>
<proteinExistence type="predicted"/>
<dbReference type="HOGENOM" id="CLU_2583534_0_0_9"/>
<protein>
    <submittedName>
        <fullName evidence="1">Uncharacterized protein</fullName>
    </submittedName>
</protein>
<dbReference type="Proteomes" id="UP000003490">
    <property type="component" value="Unassembled WGS sequence"/>
</dbReference>
<dbReference type="Proteomes" id="UP000220611">
    <property type="component" value="Unassembled WGS sequence"/>
</dbReference>
<reference evidence="1 3" key="2">
    <citation type="submission" date="2007-08" db="EMBL/GenBank/DDBJ databases">
        <authorList>
            <person name="Fulton L."/>
            <person name="Clifton S."/>
            <person name="Fulton B."/>
            <person name="Xu J."/>
            <person name="Minx P."/>
            <person name="Pepin K.H."/>
            <person name="Johnson M."/>
            <person name="Thiruvilangam P."/>
            <person name="Bhonagiri V."/>
            <person name="Nash W.E."/>
            <person name="Wang C."/>
            <person name="Mardis E.R."/>
            <person name="Wilson R.K."/>
        </authorList>
    </citation>
    <scope>NUCLEOTIDE SEQUENCE [LARGE SCALE GENOMIC DNA]</scope>
    <source>
        <strain evidence="1 3">DSM 753</strain>
    </source>
</reference>
<dbReference type="EMBL" id="ABCB02000021">
    <property type="protein sequence ID" value="EDO59641.1"/>
    <property type="molecule type" value="Genomic_DNA"/>
</dbReference>
<keyword evidence="4" id="KW-1185">Reference proteome</keyword>
<organism evidence="1 3">
    <name type="scientific">[Clostridium] leptum DSM 753</name>
    <dbReference type="NCBI Taxonomy" id="428125"/>
    <lineage>
        <taxon>Bacteria</taxon>
        <taxon>Bacillati</taxon>
        <taxon>Bacillota</taxon>
        <taxon>Clostridia</taxon>
        <taxon>Eubacteriales</taxon>
        <taxon>Oscillospiraceae</taxon>
        <taxon>Oscillospiraceae incertae sedis</taxon>
    </lineage>
</organism>
<dbReference type="EMBL" id="NOXF01000002">
    <property type="protein sequence ID" value="PEQ25209.1"/>
    <property type="molecule type" value="Genomic_DNA"/>
</dbReference>
<reference evidence="1 3" key="1">
    <citation type="submission" date="2007-08" db="EMBL/GenBank/DDBJ databases">
        <title>Draft genome sequence of Clostridium leptum (DSM 753).</title>
        <authorList>
            <person name="Sudarsanam P."/>
            <person name="Ley R."/>
            <person name="Guruge J."/>
            <person name="Turnbaugh P.J."/>
            <person name="Mahowald M."/>
            <person name="Liep D."/>
            <person name="Gordon J."/>
        </authorList>
    </citation>
    <scope>NUCLEOTIDE SEQUENCE [LARGE SCALE GENOMIC DNA]</scope>
    <source>
        <strain evidence="1 3">DSM 753</strain>
    </source>
</reference>